<organism evidence="3 4">
    <name type="scientific">Cristinia sonorae</name>
    <dbReference type="NCBI Taxonomy" id="1940300"/>
    <lineage>
        <taxon>Eukaryota</taxon>
        <taxon>Fungi</taxon>
        <taxon>Dikarya</taxon>
        <taxon>Basidiomycota</taxon>
        <taxon>Agaricomycotina</taxon>
        <taxon>Agaricomycetes</taxon>
        <taxon>Agaricomycetidae</taxon>
        <taxon>Agaricales</taxon>
        <taxon>Pleurotineae</taxon>
        <taxon>Stephanosporaceae</taxon>
        <taxon>Cristinia</taxon>
    </lineage>
</organism>
<keyword evidence="1" id="KW-0663">Pyridoxal phosphate</keyword>
<name>A0A8K0UPH8_9AGAR</name>
<protein>
    <submittedName>
        <fullName evidence="3">PLP-dependent transferase</fullName>
    </submittedName>
</protein>
<gene>
    <name evidence="3" type="ORF">BXZ70DRAFT_193091</name>
</gene>
<dbReference type="Pfam" id="PF00266">
    <property type="entry name" value="Aminotran_5"/>
    <property type="match status" value="2"/>
</dbReference>
<dbReference type="SUPFAM" id="SSF53383">
    <property type="entry name" value="PLP-dependent transferases"/>
    <property type="match status" value="1"/>
</dbReference>
<dbReference type="Proteomes" id="UP000813824">
    <property type="component" value="Unassembled WGS sequence"/>
</dbReference>
<sequence length="462" mass="52178">MVEIAPGTGYTYDPNSKPPPFGHPLKKYWAFDKDYINLNHGSYGSQPLPVFTESSKLLLQAEQNPDKFHRRGYMPLLVESRQLIADLVGADLDEIVFVPNATHGLNTVLRSIEWREGDILIGTSTTYGAITKTLQFLADRSEPPRPSVYSVTYTFPMSHQQIVDAFRARIRELKQLHSQSQFTNVPGTPEDKSNRFVAVIDSIASNPGVLLPWQELVKVCEEENVWSVIDAAHSIGQELSINLTEAKPDFWISNCHKWLFAKRSCAILYVPERNQHIIKSSMPTSHMYGQKTTFSPSGRPIPTFVAQHEWTGTQDQVPFLSVKAAIAFRNWLGGEEKINAYCHDLAVKGGLRLAEALNTKIIDESGELTLNMTNVLLPLPVDLPGNTPVYTEENLAAMNIMLRDKLLDDWNVYAAHYYHAGAWWVRASAQVWNEISDFEELGKALIHVCKEVSEHFFPGWER</sequence>
<feature type="domain" description="Aminotransferase class V" evidence="2">
    <location>
        <begin position="200"/>
        <end position="363"/>
    </location>
</feature>
<dbReference type="EMBL" id="JAEVFJ010000017">
    <property type="protein sequence ID" value="KAH8099934.1"/>
    <property type="molecule type" value="Genomic_DNA"/>
</dbReference>
<dbReference type="AlphaFoldDB" id="A0A8K0UPH8"/>
<accession>A0A8K0UPH8</accession>
<comment type="caution">
    <text evidence="3">The sequence shown here is derived from an EMBL/GenBank/DDBJ whole genome shotgun (WGS) entry which is preliminary data.</text>
</comment>
<dbReference type="InterPro" id="IPR015421">
    <property type="entry name" value="PyrdxlP-dep_Trfase_major"/>
</dbReference>
<feature type="domain" description="Aminotransferase class V" evidence="2">
    <location>
        <begin position="74"/>
        <end position="188"/>
    </location>
</feature>
<dbReference type="Gene3D" id="3.40.640.10">
    <property type="entry name" value="Type I PLP-dependent aspartate aminotransferase-like (Major domain)"/>
    <property type="match status" value="1"/>
</dbReference>
<keyword evidence="4" id="KW-1185">Reference proteome</keyword>
<dbReference type="InterPro" id="IPR015424">
    <property type="entry name" value="PyrdxlP-dep_Trfase"/>
</dbReference>
<reference evidence="3" key="1">
    <citation type="journal article" date="2021" name="New Phytol.">
        <title>Evolutionary innovations through gain and loss of genes in the ectomycorrhizal Boletales.</title>
        <authorList>
            <person name="Wu G."/>
            <person name="Miyauchi S."/>
            <person name="Morin E."/>
            <person name="Kuo A."/>
            <person name="Drula E."/>
            <person name="Varga T."/>
            <person name="Kohler A."/>
            <person name="Feng B."/>
            <person name="Cao Y."/>
            <person name="Lipzen A."/>
            <person name="Daum C."/>
            <person name="Hundley H."/>
            <person name="Pangilinan J."/>
            <person name="Johnson J."/>
            <person name="Barry K."/>
            <person name="LaButti K."/>
            <person name="Ng V."/>
            <person name="Ahrendt S."/>
            <person name="Min B."/>
            <person name="Choi I.G."/>
            <person name="Park H."/>
            <person name="Plett J.M."/>
            <person name="Magnuson J."/>
            <person name="Spatafora J.W."/>
            <person name="Nagy L.G."/>
            <person name="Henrissat B."/>
            <person name="Grigoriev I.V."/>
            <person name="Yang Z.L."/>
            <person name="Xu J."/>
            <person name="Martin F.M."/>
        </authorList>
    </citation>
    <scope>NUCLEOTIDE SEQUENCE</scope>
    <source>
        <strain evidence="3">KKN 215</strain>
    </source>
</reference>
<dbReference type="GO" id="GO:0016740">
    <property type="term" value="F:transferase activity"/>
    <property type="evidence" value="ECO:0007669"/>
    <property type="project" value="UniProtKB-KW"/>
</dbReference>
<dbReference type="PANTHER" id="PTHR43092">
    <property type="entry name" value="L-CYSTEINE DESULFHYDRASE"/>
    <property type="match status" value="1"/>
</dbReference>
<evidence type="ECO:0000259" key="2">
    <source>
        <dbReference type="Pfam" id="PF00266"/>
    </source>
</evidence>
<dbReference type="OrthoDB" id="5978656at2759"/>
<evidence type="ECO:0000313" key="3">
    <source>
        <dbReference type="EMBL" id="KAH8099934.1"/>
    </source>
</evidence>
<proteinExistence type="predicted"/>
<dbReference type="InterPro" id="IPR000192">
    <property type="entry name" value="Aminotrans_V_dom"/>
</dbReference>
<keyword evidence="3" id="KW-0808">Transferase</keyword>
<dbReference type="PANTHER" id="PTHR43092:SF2">
    <property type="entry name" value="HERCYNYLCYSTEINE SULFOXIDE LYASE"/>
    <property type="match status" value="1"/>
</dbReference>
<evidence type="ECO:0000256" key="1">
    <source>
        <dbReference type="ARBA" id="ARBA00022898"/>
    </source>
</evidence>
<evidence type="ECO:0000313" key="4">
    <source>
        <dbReference type="Proteomes" id="UP000813824"/>
    </source>
</evidence>